<dbReference type="RefSeq" id="XP_067757031.1">
    <property type="nucleotide sequence ID" value="XM_067900831.1"/>
</dbReference>
<sequence>MNMCSRNSRCWAVQWLLLTLLFMLLCLGSTCVNAAIIKTHAWLNQPAAIWATITENEQTAAAAQLALKSDLSAAVHSIDNAATTEVTALAPYSTPGAGLAYGANVEFTVTSDALTEADILAAVRKASLPSTSLIFFPKSDFPGSVSVLAADEPSSMTSVGPAVLPVTGSTFFWSLILTQLEQVGGALGTNALAASLEADMQSTVGSTLTQFLLLVDMSTYIVNASSVYFPYSMWAFPGTVVTPTTSSAIQALVMGSTLGEFNRLIHAVPTLIPTMSDYKDIFPTPAVPWTPLPGNPFDPTSPVEVPVNPVLLNLTGDYFLLFSGEVERWGSLWEARRDAVSASIEKAIQAMPSGMESTITAKVLSAKTVPSDSTKVGGLEVVCQVTQGVLTSSAHLRTPEESAAMLLHADYSATQSLYDSTAGGVITPPAQPDVSILQSSVLEATPGSIASTRVDYDFSFTFTGEVIGVVAMSSAIVGVSLIIGIVACSFSCCCPQHVPTGSRKKRYASSRKSSDESYAVEENAMKVRNVLSYPDSQVHSADDQGRGRSTMPDDVA</sequence>
<accession>A0A836IMW3</accession>
<protein>
    <recommendedName>
        <fullName evidence="6">Membrane-associated protein</fullName>
    </recommendedName>
</protein>
<evidence type="ECO:0000256" key="3">
    <source>
        <dbReference type="SAM" id="SignalP"/>
    </source>
</evidence>
<evidence type="ECO:0000256" key="2">
    <source>
        <dbReference type="SAM" id="Phobius"/>
    </source>
</evidence>
<dbReference type="Proteomes" id="UP000674318">
    <property type="component" value="Unassembled WGS sequence"/>
</dbReference>
<name>A0A836IMW3_9TRYP</name>
<organism evidence="4 5">
    <name type="scientific">Porcisia hertigi</name>
    <dbReference type="NCBI Taxonomy" id="2761500"/>
    <lineage>
        <taxon>Eukaryota</taxon>
        <taxon>Discoba</taxon>
        <taxon>Euglenozoa</taxon>
        <taxon>Kinetoplastea</taxon>
        <taxon>Metakinetoplastina</taxon>
        <taxon>Trypanosomatida</taxon>
        <taxon>Trypanosomatidae</taxon>
        <taxon>Leishmaniinae</taxon>
        <taxon>Porcisia</taxon>
    </lineage>
</organism>
<keyword evidence="3" id="KW-0732">Signal</keyword>
<dbReference type="OrthoDB" id="263809at2759"/>
<dbReference type="EMBL" id="JAFJZO010000023">
    <property type="protein sequence ID" value="KAG5504408.1"/>
    <property type="molecule type" value="Genomic_DNA"/>
</dbReference>
<dbReference type="KEGG" id="phet:94290908"/>
<evidence type="ECO:0000256" key="1">
    <source>
        <dbReference type="SAM" id="MobiDB-lite"/>
    </source>
</evidence>
<evidence type="ECO:0000313" key="4">
    <source>
        <dbReference type="EMBL" id="KAG5504408.1"/>
    </source>
</evidence>
<gene>
    <name evidence="4" type="ORF">JKF63_04859</name>
</gene>
<reference evidence="4 5" key="1">
    <citation type="submission" date="2021-02" db="EMBL/GenBank/DDBJ databases">
        <title>Porcisia hertigi Genome sequencing and assembly.</title>
        <authorList>
            <person name="Almutairi H."/>
            <person name="Gatherer D."/>
        </authorList>
    </citation>
    <scope>NUCLEOTIDE SEQUENCE [LARGE SCALE GENOMIC DNA]</scope>
    <source>
        <strain evidence="4 5">C119</strain>
    </source>
</reference>
<keyword evidence="5" id="KW-1185">Reference proteome</keyword>
<keyword evidence="2" id="KW-0472">Membrane</keyword>
<feature type="region of interest" description="Disordered" evidence="1">
    <location>
        <begin position="532"/>
        <end position="556"/>
    </location>
</feature>
<dbReference type="GeneID" id="94290908"/>
<proteinExistence type="predicted"/>
<evidence type="ECO:0000313" key="5">
    <source>
        <dbReference type="Proteomes" id="UP000674318"/>
    </source>
</evidence>
<evidence type="ECO:0008006" key="6">
    <source>
        <dbReference type="Google" id="ProtNLM"/>
    </source>
</evidence>
<dbReference type="AlphaFoldDB" id="A0A836IMW3"/>
<feature type="transmembrane region" description="Helical" evidence="2">
    <location>
        <begin position="466"/>
        <end position="494"/>
    </location>
</feature>
<keyword evidence="2" id="KW-1133">Transmembrane helix</keyword>
<feature type="signal peptide" evidence="3">
    <location>
        <begin position="1"/>
        <end position="34"/>
    </location>
</feature>
<comment type="caution">
    <text evidence="4">The sequence shown here is derived from an EMBL/GenBank/DDBJ whole genome shotgun (WGS) entry which is preliminary data.</text>
</comment>
<feature type="chain" id="PRO_5032984999" description="Membrane-associated protein" evidence="3">
    <location>
        <begin position="35"/>
        <end position="556"/>
    </location>
</feature>
<keyword evidence="2" id="KW-0812">Transmembrane</keyword>